<dbReference type="GO" id="GO:0005737">
    <property type="term" value="C:cytoplasm"/>
    <property type="evidence" value="ECO:0007669"/>
    <property type="project" value="UniProtKB-SubCell"/>
</dbReference>
<dbReference type="InterPro" id="IPR003960">
    <property type="entry name" value="ATPase_AAA_CS"/>
</dbReference>
<keyword evidence="5" id="KW-0067">ATP-binding</keyword>
<dbReference type="AlphaFoldDB" id="A0A2G5EN65"/>
<dbReference type="Gene3D" id="1.10.8.60">
    <property type="match status" value="2"/>
</dbReference>
<proteinExistence type="inferred from homology"/>
<feature type="domain" description="AAA+ ATPase" evidence="7">
    <location>
        <begin position="238"/>
        <end position="381"/>
    </location>
</feature>
<dbReference type="PROSITE" id="PS00674">
    <property type="entry name" value="AAA"/>
    <property type="match status" value="2"/>
</dbReference>
<dbReference type="InParanoid" id="A0A2G5EN65"/>
<dbReference type="InterPro" id="IPR055278">
    <property type="entry name" value="CDC48c"/>
</dbReference>
<evidence type="ECO:0000256" key="6">
    <source>
        <dbReference type="SAM" id="MobiDB-lite"/>
    </source>
</evidence>
<reference evidence="8 9" key="1">
    <citation type="submission" date="2017-09" db="EMBL/GenBank/DDBJ databases">
        <title>WGS assembly of Aquilegia coerulea Goldsmith.</title>
        <authorList>
            <person name="Hodges S."/>
            <person name="Kramer E."/>
            <person name="Nordborg M."/>
            <person name="Tomkins J."/>
            <person name="Borevitz J."/>
            <person name="Derieg N."/>
            <person name="Yan J."/>
            <person name="Mihaltcheva S."/>
            <person name="Hayes R.D."/>
            <person name="Rokhsar D."/>
        </authorList>
    </citation>
    <scope>NUCLEOTIDE SEQUENCE [LARGE SCALE GENOMIC DNA]</scope>
    <source>
        <strain evidence="9">cv. Goldsmith</strain>
    </source>
</reference>
<evidence type="ECO:0000259" key="7">
    <source>
        <dbReference type="SMART" id="SM00382"/>
    </source>
</evidence>
<feature type="region of interest" description="Disordered" evidence="6">
    <location>
        <begin position="48"/>
        <end position="121"/>
    </location>
</feature>
<name>A0A2G5EN65_AQUCA</name>
<dbReference type="InterPro" id="IPR027417">
    <property type="entry name" value="P-loop_NTPase"/>
</dbReference>
<feature type="compositionally biased region" description="Basic and acidic residues" evidence="6">
    <location>
        <begin position="78"/>
        <end position="98"/>
    </location>
</feature>
<feature type="domain" description="AAA+ ATPase" evidence="7">
    <location>
        <begin position="532"/>
        <end position="668"/>
    </location>
</feature>
<dbReference type="InterPro" id="IPR003593">
    <property type="entry name" value="AAA+_ATPase"/>
</dbReference>
<dbReference type="STRING" id="218851.A0A2G5EN65"/>
<dbReference type="GO" id="GO:0016887">
    <property type="term" value="F:ATP hydrolysis activity"/>
    <property type="evidence" value="ECO:0007669"/>
    <property type="project" value="InterPro"/>
</dbReference>
<dbReference type="Pfam" id="PF00004">
    <property type="entry name" value="AAA"/>
    <property type="match status" value="2"/>
</dbReference>
<dbReference type="Gene3D" id="3.40.50.300">
    <property type="entry name" value="P-loop containing nucleotide triphosphate hydrolases"/>
    <property type="match status" value="2"/>
</dbReference>
<dbReference type="FunFam" id="3.40.50.300:FF:000567">
    <property type="entry name" value="ATPase, AAA family protein"/>
    <property type="match status" value="1"/>
</dbReference>
<dbReference type="PANTHER" id="PTHR48470:SF1">
    <property type="entry name" value="CELL DIVISION CONTROL PROTEIN 48 C ISOFORM 1"/>
    <property type="match status" value="1"/>
</dbReference>
<accession>A0A2G5EN65</accession>
<comment type="similarity">
    <text evidence="2">Belongs to the AAA ATPase family.</text>
</comment>
<dbReference type="PANTHER" id="PTHR48470">
    <property type="entry name" value="CELL DIVISION CONTROL PROTEIN 48 C ISOFORM 1"/>
    <property type="match status" value="1"/>
</dbReference>
<dbReference type="FunCoup" id="A0A2G5EN65">
    <property type="interactions" value="3018"/>
</dbReference>
<organism evidence="8 9">
    <name type="scientific">Aquilegia coerulea</name>
    <name type="common">Rocky mountain columbine</name>
    <dbReference type="NCBI Taxonomy" id="218851"/>
    <lineage>
        <taxon>Eukaryota</taxon>
        <taxon>Viridiplantae</taxon>
        <taxon>Streptophyta</taxon>
        <taxon>Embryophyta</taxon>
        <taxon>Tracheophyta</taxon>
        <taxon>Spermatophyta</taxon>
        <taxon>Magnoliopsida</taxon>
        <taxon>Ranunculales</taxon>
        <taxon>Ranunculaceae</taxon>
        <taxon>Thalictroideae</taxon>
        <taxon>Aquilegia</taxon>
    </lineage>
</organism>
<dbReference type="Proteomes" id="UP000230069">
    <property type="component" value="Unassembled WGS sequence"/>
</dbReference>
<evidence type="ECO:0000256" key="3">
    <source>
        <dbReference type="ARBA" id="ARBA00022490"/>
    </source>
</evidence>
<dbReference type="Pfam" id="PF17862">
    <property type="entry name" value="AAA_lid_3"/>
    <property type="match status" value="2"/>
</dbReference>
<gene>
    <name evidence="8" type="ORF">AQUCO_00600151v1</name>
</gene>
<evidence type="ECO:0000313" key="8">
    <source>
        <dbReference type="EMBL" id="PIA57222.1"/>
    </source>
</evidence>
<dbReference type="SUPFAM" id="SSF52540">
    <property type="entry name" value="P-loop containing nucleoside triphosphate hydrolases"/>
    <property type="match status" value="2"/>
</dbReference>
<dbReference type="FunFam" id="3.40.50.300:FF:000365">
    <property type="entry name" value="Ribosome biogenesis ATPase RIX7"/>
    <property type="match status" value="1"/>
</dbReference>
<keyword evidence="9" id="KW-1185">Reference proteome</keyword>
<sequence length="769" mass="85989">MGTMECILRRRIEKSNVKEKYMVEKLVADLQSKFPEYNRVRNFSKRVQDILDYSETPPPRKKIKRKKDEAVDGDDDKEDRMCRREAAEHIGRSQKKDGNLCPPSSTCSQERGTSFSTTSDEEFVEPEFDMMKSLLRSSYSSYSKQHVDAEVVNSNTKENKNFFDLDGGSSKLENTVNGQGFVQQEEDRVMLKTKGKYDDDGPRFKDLGGIEAILDELLKEVIFPFIHPQVTRSLGVRPDRGILLYGPPGCGKTKLAHAIANETGVPFYHISSTEVVSGVSGASEEYIRDLFSKAHRTAPSIVFIDEIDAIASKRENLEREMERRIVTQLLTCMDAEPYSRTSGQKSGYVLVIGATNRPEALDPAVRRSGRFDREINLRIPNEKGRAQILSVVTSRSKHEGDIDLEELARSTPGFVGADLASLANTAGILSMKRAADARETEMSEEAKVEGNKDWLTRPWTSEEIERLSITMTDYREAAEKMQPSLTRQGFSTPLNVRWEDVGGLDLLRTEFERYIINRIKHPQEYEEFGVDMEIGVLLYGPPGCGKTLIAMALAKEAGANFIHIKGPEILNKYVGESEKKIQEIFTNAQRCAPCIIFFDEVDALTTKRGEEGGLVVERLLNQLLVELDGAGQRRGVFVIGATNRPKSMDPAVLRPGRFGKHIHVPLPGAEERYLILKALARKKPIAKDVDLAVIARRNDCENLSGADLAAVLNEAATTALEEKWLLGPGSHASIIKERHIDQALKKICPSVSAKQKSYYEGFSQSFGAE</sequence>
<comment type="subcellular location">
    <subcellularLocation>
        <location evidence="1">Cytoplasm</location>
    </subcellularLocation>
</comment>
<evidence type="ECO:0000256" key="5">
    <source>
        <dbReference type="ARBA" id="ARBA00022840"/>
    </source>
</evidence>
<dbReference type="OrthoDB" id="1685060at2759"/>
<dbReference type="InterPro" id="IPR003959">
    <property type="entry name" value="ATPase_AAA_core"/>
</dbReference>
<protein>
    <recommendedName>
        <fullName evidence="7">AAA+ ATPase domain-containing protein</fullName>
    </recommendedName>
</protein>
<evidence type="ECO:0000256" key="2">
    <source>
        <dbReference type="ARBA" id="ARBA00006914"/>
    </source>
</evidence>
<evidence type="ECO:0000256" key="4">
    <source>
        <dbReference type="ARBA" id="ARBA00022741"/>
    </source>
</evidence>
<evidence type="ECO:0000313" key="9">
    <source>
        <dbReference type="Proteomes" id="UP000230069"/>
    </source>
</evidence>
<dbReference type="InterPro" id="IPR041569">
    <property type="entry name" value="AAA_lid_3"/>
</dbReference>
<dbReference type="GO" id="GO:0005524">
    <property type="term" value="F:ATP binding"/>
    <property type="evidence" value="ECO:0007669"/>
    <property type="project" value="UniProtKB-KW"/>
</dbReference>
<keyword evidence="3" id="KW-0963">Cytoplasm</keyword>
<dbReference type="SMART" id="SM00382">
    <property type="entry name" value="AAA"/>
    <property type="match status" value="2"/>
</dbReference>
<keyword evidence="4" id="KW-0547">Nucleotide-binding</keyword>
<dbReference type="EMBL" id="KZ305023">
    <property type="protein sequence ID" value="PIA57222.1"/>
    <property type="molecule type" value="Genomic_DNA"/>
</dbReference>
<feature type="compositionally biased region" description="Polar residues" evidence="6">
    <location>
        <begin position="102"/>
        <end position="118"/>
    </location>
</feature>
<evidence type="ECO:0000256" key="1">
    <source>
        <dbReference type="ARBA" id="ARBA00004496"/>
    </source>
</evidence>